<feature type="domain" description="Rieske" evidence="9">
    <location>
        <begin position="166"/>
        <end position="255"/>
    </location>
</feature>
<evidence type="ECO:0000259" key="9">
    <source>
        <dbReference type="PROSITE" id="PS51296"/>
    </source>
</evidence>
<evidence type="ECO:0000256" key="4">
    <source>
        <dbReference type="ARBA" id="ARBA00023014"/>
    </source>
</evidence>
<comment type="cofactor">
    <cofactor evidence="6">
        <name>[2Fe-2S] cluster</name>
        <dbReference type="ChEBI" id="CHEBI:190135"/>
    </cofactor>
</comment>
<evidence type="ECO:0000256" key="6">
    <source>
        <dbReference type="ARBA" id="ARBA00034078"/>
    </source>
</evidence>
<evidence type="ECO:0000256" key="7">
    <source>
        <dbReference type="SAM" id="MobiDB-lite"/>
    </source>
</evidence>
<evidence type="ECO:0000256" key="2">
    <source>
        <dbReference type="ARBA" id="ARBA00022723"/>
    </source>
</evidence>
<feature type="compositionally biased region" description="Basic and acidic residues" evidence="7">
    <location>
        <begin position="39"/>
        <end position="48"/>
    </location>
</feature>
<dbReference type="GO" id="GO:0051537">
    <property type="term" value="F:2 iron, 2 sulfur cluster binding"/>
    <property type="evidence" value="ECO:0007669"/>
    <property type="project" value="UniProtKB-KW"/>
</dbReference>
<dbReference type="AlphaFoldDB" id="A0A6J7EPU4"/>
<reference evidence="10" key="1">
    <citation type="submission" date="2020-05" db="EMBL/GenBank/DDBJ databases">
        <authorList>
            <person name="Chiriac C."/>
            <person name="Salcher M."/>
            <person name="Ghai R."/>
            <person name="Kavagutti S V."/>
        </authorList>
    </citation>
    <scope>NUCLEOTIDE SEQUENCE</scope>
</reference>
<dbReference type="PROSITE" id="PS51296">
    <property type="entry name" value="RIESKE"/>
    <property type="match status" value="1"/>
</dbReference>
<feature type="region of interest" description="Disordered" evidence="7">
    <location>
        <begin position="268"/>
        <end position="288"/>
    </location>
</feature>
<feature type="transmembrane region" description="Helical" evidence="8">
    <location>
        <begin position="6"/>
        <end position="26"/>
    </location>
</feature>
<dbReference type="GO" id="GO:0016020">
    <property type="term" value="C:membrane"/>
    <property type="evidence" value="ECO:0007669"/>
    <property type="project" value="InterPro"/>
</dbReference>
<dbReference type="InterPro" id="IPR017941">
    <property type="entry name" value="Rieske_2Fe-2S"/>
</dbReference>
<accession>A0A6J7EPU4</accession>
<keyword evidence="5" id="KW-1015">Disulfide bond</keyword>
<organism evidence="10">
    <name type="scientific">freshwater metagenome</name>
    <dbReference type="NCBI Taxonomy" id="449393"/>
    <lineage>
        <taxon>unclassified sequences</taxon>
        <taxon>metagenomes</taxon>
        <taxon>ecological metagenomes</taxon>
    </lineage>
</organism>
<evidence type="ECO:0000256" key="3">
    <source>
        <dbReference type="ARBA" id="ARBA00023004"/>
    </source>
</evidence>
<keyword evidence="4" id="KW-0411">Iron-sulfur</keyword>
<proteinExistence type="predicted"/>
<dbReference type="InterPro" id="IPR005805">
    <property type="entry name" value="Rieske_Fe-S_prot_C"/>
</dbReference>
<dbReference type="InterPro" id="IPR036922">
    <property type="entry name" value="Rieske_2Fe-2S_sf"/>
</dbReference>
<dbReference type="SUPFAM" id="SSF50022">
    <property type="entry name" value="ISP domain"/>
    <property type="match status" value="1"/>
</dbReference>
<dbReference type="PRINTS" id="PR00162">
    <property type="entry name" value="RIESKE"/>
</dbReference>
<keyword evidence="2" id="KW-0479">Metal-binding</keyword>
<dbReference type="Gene3D" id="2.102.10.10">
    <property type="entry name" value="Rieske [2Fe-2S] iron-sulphur domain"/>
    <property type="match status" value="1"/>
</dbReference>
<dbReference type="Pfam" id="PF00355">
    <property type="entry name" value="Rieske"/>
    <property type="match status" value="1"/>
</dbReference>
<evidence type="ECO:0000256" key="1">
    <source>
        <dbReference type="ARBA" id="ARBA00022714"/>
    </source>
</evidence>
<dbReference type="GO" id="GO:0046872">
    <property type="term" value="F:metal ion binding"/>
    <property type="evidence" value="ECO:0007669"/>
    <property type="project" value="UniProtKB-KW"/>
</dbReference>
<keyword evidence="8" id="KW-1133">Transmembrane helix</keyword>
<feature type="region of interest" description="Disordered" evidence="7">
    <location>
        <begin position="36"/>
        <end position="56"/>
    </location>
</feature>
<keyword evidence="1" id="KW-0001">2Fe-2S</keyword>
<feature type="transmembrane region" description="Helical" evidence="8">
    <location>
        <begin position="106"/>
        <end position="127"/>
    </location>
</feature>
<keyword evidence="8" id="KW-0472">Membrane</keyword>
<protein>
    <submittedName>
        <fullName evidence="10">Unannotated protein</fullName>
    </submittedName>
</protein>
<dbReference type="EMBL" id="CAFBLP010000060">
    <property type="protein sequence ID" value="CAB4885497.1"/>
    <property type="molecule type" value="Genomic_DNA"/>
</dbReference>
<evidence type="ECO:0000313" key="10">
    <source>
        <dbReference type="EMBL" id="CAB4885497.1"/>
    </source>
</evidence>
<dbReference type="PANTHER" id="PTHR10134">
    <property type="entry name" value="CYTOCHROME B-C1 COMPLEX SUBUNIT RIESKE, MITOCHONDRIAL"/>
    <property type="match status" value="1"/>
</dbReference>
<keyword evidence="8" id="KW-0812">Transmembrane</keyword>
<gene>
    <name evidence="10" type="ORF">UFOPK3376_02125</name>
</gene>
<evidence type="ECO:0000256" key="5">
    <source>
        <dbReference type="ARBA" id="ARBA00023157"/>
    </source>
</evidence>
<sequence>MSSGAVIGIVVAAVVVLAAVVFLTAARRTDVRGAGALSRETRRRDHATDVSLPEAPTGRDIENAAAAKRSAGTGVVKADELSPAPWIAPDPDAIGMSRRKFFNRAYISLMGLGIGGFAAASFVAFLWPSGKGGGFGGKVGAGKLDDILLNIRLNNGFFYLPEARTWITAYPPDAVPKAKKIYSSLLLPGMEAGLVALYQKCPHLGCRVPECKSSQWFECPCHGSQYNRVGEKKGGPAPRGMDRFLVSVSGTGDVTIDTLGGAALPGPAIGTNTTGQEAEGPHCITGGE</sequence>
<name>A0A6J7EPU4_9ZZZZ</name>
<dbReference type="InterPro" id="IPR014349">
    <property type="entry name" value="Rieske_Fe-S_prot"/>
</dbReference>
<keyword evidence="3" id="KW-0408">Iron</keyword>
<evidence type="ECO:0000256" key="8">
    <source>
        <dbReference type="SAM" id="Phobius"/>
    </source>
</evidence>